<evidence type="ECO:0000256" key="1">
    <source>
        <dbReference type="SAM" id="MobiDB-lite"/>
    </source>
</evidence>
<reference evidence="2 3" key="1">
    <citation type="journal article" date="2023" name="Sci. Data">
        <title>Genome assembly of the Korean intertidal mud-creeper Batillaria attramentaria.</title>
        <authorList>
            <person name="Patra A.K."/>
            <person name="Ho P.T."/>
            <person name="Jun S."/>
            <person name="Lee S.J."/>
            <person name="Kim Y."/>
            <person name="Won Y.J."/>
        </authorList>
    </citation>
    <scope>NUCLEOTIDE SEQUENCE [LARGE SCALE GENOMIC DNA]</scope>
    <source>
        <strain evidence="2">Wonlab-2016</strain>
    </source>
</reference>
<dbReference type="Proteomes" id="UP001519460">
    <property type="component" value="Unassembled WGS sequence"/>
</dbReference>
<proteinExistence type="predicted"/>
<name>A0ABD0L1I7_9CAEN</name>
<evidence type="ECO:0000313" key="3">
    <source>
        <dbReference type="Proteomes" id="UP001519460"/>
    </source>
</evidence>
<keyword evidence="3" id="KW-1185">Reference proteome</keyword>
<sequence length="135" mass="14661">MAQETNIAIGLGDTIAGSNRRQCTHACYKSEYLSPPPLPPPTDELPLPETTGWSNKPPCPPTRQDKESKQGWMRKSFYQSLALSDETASCDPPADLANGRLLNQSLYKSYVRAISGAANAAGRQMAKSENVSHLV</sequence>
<accession>A0ABD0L1I7</accession>
<feature type="region of interest" description="Disordered" evidence="1">
    <location>
        <begin position="30"/>
        <end position="71"/>
    </location>
</feature>
<feature type="compositionally biased region" description="Pro residues" evidence="1">
    <location>
        <begin position="34"/>
        <end position="43"/>
    </location>
</feature>
<comment type="caution">
    <text evidence="2">The sequence shown here is derived from an EMBL/GenBank/DDBJ whole genome shotgun (WGS) entry which is preliminary data.</text>
</comment>
<dbReference type="EMBL" id="JACVVK020000095">
    <property type="protein sequence ID" value="KAK7493252.1"/>
    <property type="molecule type" value="Genomic_DNA"/>
</dbReference>
<organism evidence="2 3">
    <name type="scientific">Batillaria attramentaria</name>
    <dbReference type="NCBI Taxonomy" id="370345"/>
    <lineage>
        <taxon>Eukaryota</taxon>
        <taxon>Metazoa</taxon>
        <taxon>Spiralia</taxon>
        <taxon>Lophotrochozoa</taxon>
        <taxon>Mollusca</taxon>
        <taxon>Gastropoda</taxon>
        <taxon>Caenogastropoda</taxon>
        <taxon>Sorbeoconcha</taxon>
        <taxon>Cerithioidea</taxon>
        <taxon>Batillariidae</taxon>
        <taxon>Batillaria</taxon>
    </lineage>
</organism>
<gene>
    <name evidence="2" type="ORF">BaRGS_00015589</name>
</gene>
<evidence type="ECO:0000313" key="2">
    <source>
        <dbReference type="EMBL" id="KAK7493252.1"/>
    </source>
</evidence>
<protein>
    <submittedName>
        <fullName evidence="2">Uncharacterized protein</fullName>
    </submittedName>
</protein>
<dbReference type="AlphaFoldDB" id="A0ABD0L1I7"/>